<gene>
    <name evidence="2" type="ORF">METZ01_LOCUS463347</name>
</gene>
<dbReference type="GO" id="GO:0009298">
    <property type="term" value="P:GDP-mannose biosynthetic process"/>
    <property type="evidence" value="ECO:0007669"/>
    <property type="project" value="TreeGrafter"/>
</dbReference>
<name>A0A383ASB6_9ZZZZ</name>
<dbReference type="SUPFAM" id="SSF53448">
    <property type="entry name" value="Nucleotide-diphospho-sugar transferases"/>
    <property type="match status" value="1"/>
</dbReference>
<evidence type="ECO:0000313" key="2">
    <source>
        <dbReference type="EMBL" id="SVE10493.1"/>
    </source>
</evidence>
<feature type="non-terminal residue" evidence="2">
    <location>
        <position position="249"/>
    </location>
</feature>
<dbReference type="Gene3D" id="3.90.550.10">
    <property type="entry name" value="Spore Coat Polysaccharide Biosynthesis Protein SpsA, Chain A"/>
    <property type="match status" value="1"/>
</dbReference>
<sequence length="249" mass="27439">QLLKITGQGTMIQNPLDRMTSVIPPENAWVITNENHALETCRQLKTMGFCPSRLLTEPVGRNTAAAIGYSASILSEIDPDAIMAVFPADHTIATPKGFCELLKQAETVATNNHLVTLGIDPTTPETGYGYIKQGQALDCGAFKVNKFVEKPNRATAKKYLEEGGYYWNSGMFVWKVSALLNEIETHLPKLHAQLDALTINTIKAKGKYPYRTFNESGKKIFESLESISIDYGLIEKSSNTAVLPANISW</sequence>
<organism evidence="2">
    <name type="scientific">marine metagenome</name>
    <dbReference type="NCBI Taxonomy" id="408172"/>
    <lineage>
        <taxon>unclassified sequences</taxon>
        <taxon>metagenomes</taxon>
        <taxon>ecological metagenomes</taxon>
    </lineage>
</organism>
<reference evidence="2" key="1">
    <citation type="submission" date="2018-05" db="EMBL/GenBank/DDBJ databases">
        <authorList>
            <person name="Lanie J.A."/>
            <person name="Ng W.-L."/>
            <person name="Kazmierczak K.M."/>
            <person name="Andrzejewski T.M."/>
            <person name="Davidsen T.M."/>
            <person name="Wayne K.J."/>
            <person name="Tettelin H."/>
            <person name="Glass J.I."/>
            <person name="Rusch D."/>
            <person name="Podicherti R."/>
            <person name="Tsui H.-C.T."/>
            <person name="Winkler M.E."/>
        </authorList>
    </citation>
    <scope>NUCLEOTIDE SEQUENCE</scope>
</reference>
<dbReference type="AlphaFoldDB" id="A0A383ASB6"/>
<protein>
    <recommendedName>
        <fullName evidence="1">Nucleotidyl transferase domain-containing protein</fullName>
    </recommendedName>
</protein>
<feature type="non-terminal residue" evidence="2">
    <location>
        <position position="1"/>
    </location>
</feature>
<dbReference type="Pfam" id="PF00483">
    <property type="entry name" value="NTP_transferase"/>
    <property type="match status" value="1"/>
</dbReference>
<dbReference type="EMBL" id="UINC01194419">
    <property type="protein sequence ID" value="SVE10493.1"/>
    <property type="molecule type" value="Genomic_DNA"/>
</dbReference>
<evidence type="ECO:0000259" key="1">
    <source>
        <dbReference type="Pfam" id="PF00483"/>
    </source>
</evidence>
<dbReference type="InterPro" id="IPR049577">
    <property type="entry name" value="GMPP_N"/>
</dbReference>
<dbReference type="InterPro" id="IPR029044">
    <property type="entry name" value="Nucleotide-diphossugar_trans"/>
</dbReference>
<dbReference type="CDD" id="cd02509">
    <property type="entry name" value="GDP-M1P_Guanylyltransferase"/>
    <property type="match status" value="1"/>
</dbReference>
<dbReference type="PANTHER" id="PTHR46390">
    <property type="entry name" value="MANNOSE-1-PHOSPHATE GUANYLYLTRANSFERASE"/>
    <property type="match status" value="1"/>
</dbReference>
<dbReference type="PANTHER" id="PTHR46390:SF1">
    <property type="entry name" value="MANNOSE-1-PHOSPHATE GUANYLYLTRANSFERASE"/>
    <property type="match status" value="1"/>
</dbReference>
<proteinExistence type="predicted"/>
<dbReference type="InterPro" id="IPR051161">
    <property type="entry name" value="Mannose-6P_isomerase_type2"/>
</dbReference>
<dbReference type="GO" id="GO:0004475">
    <property type="term" value="F:mannose-1-phosphate guanylyltransferase (GTP) activity"/>
    <property type="evidence" value="ECO:0007669"/>
    <property type="project" value="InterPro"/>
</dbReference>
<feature type="domain" description="Nucleotidyl transferase" evidence="1">
    <location>
        <begin position="1"/>
        <end position="190"/>
    </location>
</feature>
<dbReference type="InterPro" id="IPR005835">
    <property type="entry name" value="NTP_transferase_dom"/>
</dbReference>
<accession>A0A383ASB6</accession>